<dbReference type="InterPro" id="IPR044666">
    <property type="entry name" value="Cyclophilin_A-like"/>
</dbReference>
<evidence type="ECO:0000313" key="5">
    <source>
        <dbReference type="Proteomes" id="UP000321306"/>
    </source>
</evidence>
<dbReference type="PRINTS" id="PR00153">
    <property type="entry name" value="CSAPPISMRASE"/>
</dbReference>
<comment type="function">
    <text evidence="1">PPIases accelerate the folding of proteins. It catalyzes the cis-trans isomerization of proline imidic peptide bonds in oligopeptides.</text>
</comment>
<dbReference type="PANTHER" id="PTHR45625:SF16">
    <property type="entry name" value="PEPTIDYL-PROLYL CIS-TRANS ISOMERASE"/>
    <property type="match status" value="1"/>
</dbReference>
<evidence type="ECO:0000256" key="2">
    <source>
        <dbReference type="SAM" id="MobiDB-lite"/>
    </source>
</evidence>
<keyword evidence="1" id="KW-0697">Rotamase</keyword>
<keyword evidence="1" id="KW-0413">Isomerase</keyword>
<dbReference type="CDD" id="cd00317">
    <property type="entry name" value="cyclophilin"/>
    <property type="match status" value="1"/>
</dbReference>
<dbReference type="Gene3D" id="2.40.100.10">
    <property type="entry name" value="Cyclophilin-like"/>
    <property type="match status" value="1"/>
</dbReference>
<evidence type="ECO:0000259" key="3">
    <source>
        <dbReference type="PROSITE" id="PS50072"/>
    </source>
</evidence>
<feature type="region of interest" description="Disordered" evidence="2">
    <location>
        <begin position="21"/>
        <end position="51"/>
    </location>
</feature>
<sequence>MKSKWLLCAALLTASLVACKPKEDTSTSTTPETTTESTTETPETTPAETTPSVSADEVLKGYTQVKSLTDKPVRSFKEEPDRILKDNTDYVARIETTQGDIVMDLFEEDTPASVNSFVFLALNHYYDGIKFHRVIDGFVVQGGDPNTLNEDRNTWGQGGPGYQFGLEVRQNLNFDEKGILGMARAQDPNSNGSQFYITLAPASSLNGQYTVFGKVLAGLDVLDKIKKYEAPAEGEPDSMKTVSIYTKDK</sequence>
<name>A0A511NAX0_DEIC1</name>
<comment type="catalytic activity">
    <reaction evidence="1">
        <text>[protein]-peptidylproline (omega=180) = [protein]-peptidylproline (omega=0)</text>
        <dbReference type="Rhea" id="RHEA:16237"/>
        <dbReference type="Rhea" id="RHEA-COMP:10747"/>
        <dbReference type="Rhea" id="RHEA-COMP:10748"/>
        <dbReference type="ChEBI" id="CHEBI:83833"/>
        <dbReference type="ChEBI" id="CHEBI:83834"/>
        <dbReference type="EC" id="5.2.1.8"/>
    </reaction>
</comment>
<protein>
    <recommendedName>
        <fullName evidence="1">Peptidyl-prolyl cis-trans isomerase</fullName>
        <shortName evidence="1">PPIase</shortName>
        <ecNumber evidence="1">5.2.1.8</ecNumber>
    </recommendedName>
</protein>
<accession>A0A511NAX0</accession>
<dbReference type="OrthoDB" id="9807797at2"/>
<keyword evidence="5" id="KW-1185">Reference proteome</keyword>
<proteinExistence type="inferred from homology"/>
<dbReference type="PROSITE" id="PS50072">
    <property type="entry name" value="CSA_PPIASE_2"/>
    <property type="match status" value="1"/>
</dbReference>
<dbReference type="GO" id="GO:0003755">
    <property type="term" value="F:peptidyl-prolyl cis-trans isomerase activity"/>
    <property type="evidence" value="ECO:0007669"/>
    <property type="project" value="UniProtKB-UniRule"/>
</dbReference>
<keyword evidence="1" id="KW-0732">Signal</keyword>
<feature type="compositionally biased region" description="Low complexity" evidence="2">
    <location>
        <begin position="26"/>
        <end position="51"/>
    </location>
</feature>
<dbReference type="InterPro" id="IPR029000">
    <property type="entry name" value="Cyclophilin-like_dom_sf"/>
</dbReference>
<reference evidence="4 5" key="1">
    <citation type="submission" date="2019-07" db="EMBL/GenBank/DDBJ databases">
        <title>Whole genome shotgun sequence of Deinococcus cellulosilyticus NBRC 106333.</title>
        <authorList>
            <person name="Hosoyama A."/>
            <person name="Uohara A."/>
            <person name="Ohji S."/>
            <person name="Ichikawa N."/>
        </authorList>
    </citation>
    <scope>NUCLEOTIDE SEQUENCE [LARGE SCALE GENOMIC DNA]</scope>
    <source>
        <strain evidence="4 5">NBRC 106333</strain>
    </source>
</reference>
<gene>
    <name evidence="4" type="ORF">DC3_51560</name>
</gene>
<dbReference type="Proteomes" id="UP000321306">
    <property type="component" value="Unassembled WGS sequence"/>
</dbReference>
<dbReference type="PANTHER" id="PTHR45625">
    <property type="entry name" value="PEPTIDYL-PROLYL CIS-TRANS ISOMERASE-RELATED"/>
    <property type="match status" value="1"/>
</dbReference>
<feature type="domain" description="PPIase cyclophilin-type" evidence="3">
    <location>
        <begin position="99"/>
        <end position="236"/>
    </location>
</feature>
<feature type="chain" id="PRO_5022251696" description="Peptidyl-prolyl cis-trans isomerase" evidence="1">
    <location>
        <begin position="21"/>
        <end position="249"/>
    </location>
</feature>
<evidence type="ECO:0000313" key="4">
    <source>
        <dbReference type="EMBL" id="GEM49521.1"/>
    </source>
</evidence>
<dbReference type="AlphaFoldDB" id="A0A511NAX0"/>
<dbReference type="EC" id="5.2.1.8" evidence="1"/>
<dbReference type="Pfam" id="PF00160">
    <property type="entry name" value="Pro_isomerase"/>
    <property type="match status" value="1"/>
</dbReference>
<dbReference type="PROSITE" id="PS51257">
    <property type="entry name" value="PROKAR_LIPOPROTEIN"/>
    <property type="match status" value="1"/>
</dbReference>
<comment type="similarity">
    <text evidence="1">Belongs to the cyclophilin-type PPIase family.</text>
</comment>
<organism evidence="4 5">
    <name type="scientific">Deinococcus cellulosilyticus (strain DSM 18568 / NBRC 106333 / KACC 11606 / 5516J-15)</name>
    <dbReference type="NCBI Taxonomy" id="1223518"/>
    <lineage>
        <taxon>Bacteria</taxon>
        <taxon>Thermotogati</taxon>
        <taxon>Deinococcota</taxon>
        <taxon>Deinococci</taxon>
        <taxon>Deinococcales</taxon>
        <taxon>Deinococcaceae</taxon>
        <taxon>Deinococcus</taxon>
    </lineage>
</organism>
<evidence type="ECO:0000256" key="1">
    <source>
        <dbReference type="RuleBase" id="RU363019"/>
    </source>
</evidence>
<dbReference type="InterPro" id="IPR002130">
    <property type="entry name" value="Cyclophilin-type_PPIase_dom"/>
</dbReference>
<dbReference type="RefSeq" id="WP_146890225.1">
    <property type="nucleotide sequence ID" value="NZ_BJXB01000036.1"/>
</dbReference>
<feature type="signal peptide" evidence="1">
    <location>
        <begin position="1"/>
        <end position="20"/>
    </location>
</feature>
<comment type="caution">
    <text evidence="4">The sequence shown here is derived from an EMBL/GenBank/DDBJ whole genome shotgun (WGS) entry which is preliminary data.</text>
</comment>
<dbReference type="SUPFAM" id="SSF50891">
    <property type="entry name" value="Cyclophilin-like"/>
    <property type="match status" value="1"/>
</dbReference>
<dbReference type="EMBL" id="BJXB01000036">
    <property type="protein sequence ID" value="GEM49521.1"/>
    <property type="molecule type" value="Genomic_DNA"/>
</dbReference>